<sequence length="284" mass="30244">MADVLLVTNALLGRAAARSPAIGGLTVVVPVLATTNGAGLISASARWVPWAPWARQLLMIAADGPGRATLTVVEARHADIRVHENLAGARWGAVSVFDAPGQSVGTLDEPAQRVVEMAYAMGALARSVQLSSALGRVRDLAVHHARQRYQFGRPLAAFQAVQQNLAVLAGNVAAAQAAVRQAVPDVSDPLCLICEPRLAVAKARTSLAADEAARLAHQIHGAIGTTREHELHRHTLALLSWRDEFGSEFYWSQRLADAACGVTDFWEWLCGAMRPAMAEGHSHA</sequence>
<keyword evidence="1" id="KW-0285">Flavoprotein</keyword>
<name>A0AAJ3TWD7_9MYCO</name>
<gene>
    <name evidence="5" type="ORF">AWC23_06335</name>
</gene>
<dbReference type="Proteomes" id="UP000193387">
    <property type="component" value="Unassembled WGS sequence"/>
</dbReference>
<protein>
    <recommendedName>
        <fullName evidence="4">Acyl-CoA dehydrogenase/oxidase C-terminal domain-containing protein</fullName>
    </recommendedName>
</protein>
<keyword evidence="3" id="KW-0560">Oxidoreductase</keyword>
<dbReference type="InterPro" id="IPR009075">
    <property type="entry name" value="AcylCo_DH/oxidase_C"/>
</dbReference>
<dbReference type="PANTHER" id="PTHR43884">
    <property type="entry name" value="ACYL-COA DEHYDROGENASE"/>
    <property type="match status" value="1"/>
</dbReference>
<feature type="domain" description="Acyl-CoA dehydrogenase/oxidase C-terminal" evidence="4">
    <location>
        <begin position="120"/>
        <end position="237"/>
    </location>
</feature>
<evidence type="ECO:0000313" key="5">
    <source>
        <dbReference type="EMBL" id="ORW73700.1"/>
    </source>
</evidence>
<dbReference type="AlphaFoldDB" id="A0AAJ3TWD7"/>
<evidence type="ECO:0000259" key="4">
    <source>
        <dbReference type="Pfam" id="PF00441"/>
    </source>
</evidence>
<dbReference type="Gene3D" id="1.20.140.10">
    <property type="entry name" value="Butyryl-CoA Dehydrogenase, subunit A, domain 3"/>
    <property type="match status" value="1"/>
</dbReference>
<evidence type="ECO:0000256" key="3">
    <source>
        <dbReference type="ARBA" id="ARBA00023002"/>
    </source>
</evidence>
<comment type="caution">
    <text evidence="5">The sequence shown here is derived from an EMBL/GenBank/DDBJ whole genome shotgun (WGS) entry which is preliminary data.</text>
</comment>
<dbReference type="SUPFAM" id="SSF47203">
    <property type="entry name" value="Acyl-CoA dehydrogenase C-terminal domain-like"/>
    <property type="match status" value="1"/>
</dbReference>
<accession>A0AAJ3TWD7</accession>
<evidence type="ECO:0000256" key="2">
    <source>
        <dbReference type="ARBA" id="ARBA00022827"/>
    </source>
</evidence>
<evidence type="ECO:0000313" key="6">
    <source>
        <dbReference type="Proteomes" id="UP000193387"/>
    </source>
</evidence>
<evidence type="ECO:0000256" key="1">
    <source>
        <dbReference type="ARBA" id="ARBA00022630"/>
    </source>
</evidence>
<dbReference type="EMBL" id="LQPR01000013">
    <property type="protein sequence ID" value="ORW73700.1"/>
    <property type="molecule type" value="Genomic_DNA"/>
</dbReference>
<reference evidence="5 6" key="1">
    <citation type="submission" date="2016-01" db="EMBL/GenBank/DDBJ databases">
        <title>The new phylogeny of the genus Mycobacterium.</title>
        <authorList>
            <person name="Tarcisio F."/>
            <person name="Conor M."/>
            <person name="Antonella G."/>
            <person name="Elisabetta G."/>
            <person name="Giulia F.S."/>
            <person name="Sara T."/>
            <person name="Anna F."/>
            <person name="Clotilde B."/>
            <person name="Roberto B."/>
            <person name="Veronica D.S."/>
            <person name="Fabio R."/>
            <person name="Monica P."/>
            <person name="Olivier J."/>
            <person name="Enrico T."/>
            <person name="Nicola S."/>
        </authorList>
    </citation>
    <scope>NUCLEOTIDE SEQUENCE [LARGE SCALE GENOMIC DNA]</scope>
    <source>
        <strain evidence="5 6">DSM 44616</strain>
    </source>
</reference>
<dbReference type="InterPro" id="IPR036250">
    <property type="entry name" value="AcylCo_DH-like_C"/>
</dbReference>
<organism evidence="5 6">
    <name type="scientific">Mycobacterium saskatchewanense</name>
    <dbReference type="NCBI Taxonomy" id="220927"/>
    <lineage>
        <taxon>Bacteria</taxon>
        <taxon>Bacillati</taxon>
        <taxon>Actinomycetota</taxon>
        <taxon>Actinomycetes</taxon>
        <taxon>Mycobacteriales</taxon>
        <taxon>Mycobacteriaceae</taxon>
        <taxon>Mycobacterium</taxon>
        <taxon>Mycobacterium simiae complex</taxon>
    </lineage>
</organism>
<keyword evidence="6" id="KW-1185">Reference proteome</keyword>
<dbReference type="PANTHER" id="PTHR43884:SF20">
    <property type="entry name" value="ACYL-COA DEHYDROGENASE FADE28"/>
    <property type="match status" value="1"/>
</dbReference>
<keyword evidence="2" id="KW-0274">FAD</keyword>
<dbReference type="GO" id="GO:0003995">
    <property type="term" value="F:acyl-CoA dehydrogenase activity"/>
    <property type="evidence" value="ECO:0007669"/>
    <property type="project" value="TreeGrafter"/>
</dbReference>
<proteinExistence type="predicted"/>
<dbReference type="Pfam" id="PF00441">
    <property type="entry name" value="Acyl-CoA_dh_1"/>
    <property type="match status" value="1"/>
</dbReference>